<gene>
    <name evidence="2" type="primary">adk_6</name>
    <name evidence="2" type="ORF">CM83_103314</name>
</gene>
<reference evidence="2" key="1">
    <citation type="journal article" date="2014" name="PLoS ONE">
        <title>Transcriptome-Based Identification of ABC Transporters in the Western Tarnished Plant Bug Lygus hesperus.</title>
        <authorList>
            <person name="Hull J.J."/>
            <person name="Chaney K."/>
            <person name="Geib S.M."/>
            <person name="Fabrick J.A."/>
            <person name="Brent C.S."/>
            <person name="Walsh D."/>
            <person name="Lavine L.C."/>
        </authorList>
    </citation>
    <scope>NUCLEOTIDE SEQUENCE</scope>
</reference>
<feature type="compositionally biased region" description="Basic and acidic residues" evidence="1">
    <location>
        <begin position="204"/>
        <end position="221"/>
    </location>
</feature>
<organism evidence="2">
    <name type="scientific">Lygus hesperus</name>
    <name type="common">Western plant bug</name>
    <dbReference type="NCBI Taxonomy" id="30085"/>
    <lineage>
        <taxon>Eukaryota</taxon>
        <taxon>Metazoa</taxon>
        <taxon>Ecdysozoa</taxon>
        <taxon>Arthropoda</taxon>
        <taxon>Hexapoda</taxon>
        <taxon>Insecta</taxon>
        <taxon>Pterygota</taxon>
        <taxon>Neoptera</taxon>
        <taxon>Paraneoptera</taxon>
        <taxon>Hemiptera</taxon>
        <taxon>Heteroptera</taxon>
        <taxon>Panheteroptera</taxon>
        <taxon>Cimicomorpha</taxon>
        <taxon>Miridae</taxon>
        <taxon>Mirini</taxon>
        <taxon>Lygus</taxon>
    </lineage>
</organism>
<dbReference type="PANTHER" id="PTHR33198">
    <property type="entry name" value="ANK_REP_REGION DOMAIN-CONTAINING PROTEIN-RELATED"/>
    <property type="match status" value="1"/>
</dbReference>
<evidence type="ECO:0000313" key="2">
    <source>
        <dbReference type="EMBL" id="JAG24738.1"/>
    </source>
</evidence>
<proteinExistence type="predicted"/>
<dbReference type="EMBL" id="GBHO01018866">
    <property type="protein sequence ID" value="JAG24738.1"/>
    <property type="molecule type" value="Transcribed_RNA"/>
</dbReference>
<dbReference type="GO" id="GO:0016301">
    <property type="term" value="F:kinase activity"/>
    <property type="evidence" value="ECO:0007669"/>
    <property type="project" value="UniProtKB-KW"/>
</dbReference>
<name>A0A0A9Y0T6_LYGHE</name>
<accession>A0A0A9Y0T6</accession>
<feature type="non-terminal residue" evidence="2">
    <location>
        <position position="1"/>
    </location>
</feature>
<dbReference type="PANTHER" id="PTHR33198:SF20">
    <property type="entry name" value="RETROTRANSPOSON GAG DOMAIN-CONTAINING PROTEIN"/>
    <property type="match status" value="1"/>
</dbReference>
<keyword evidence="2" id="KW-0418">Kinase</keyword>
<feature type="non-terminal residue" evidence="2">
    <location>
        <position position="221"/>
    </location>
</feature>
<evidence type="ECO:0000256" key="1">
    <source>
        <dbReference type="SAM" id="MobiDB-lite"/>
    </source>
</evidence>
<feature type="region of interest" description="Disordered" evidence="1">
    <location>
        <begin position="194"/>
        <end position="221"/>
    </location>
</feature>
<keyword evidence="2" id="KW-0808">Transferase</keyword>
<protein>
    <submittedName>
        <fullName evidence="2">Adenylate kinase</fullName>
    </submittedName>
</protein>
<sequence length="221" mass="25422">RRFYSFVSETHEREDYDFVRKWFDDYTQPKKNVVIERFKFNSRKQQEGEEFQSFYAAVQELALTCGYDEEHATMTHTECMVRDVLLLGLRDKDLQERLFRVPDLNLAKTVELCKAAEMGRRQANVVNNTSTADKEVLVIRSKTLGRGVSTGSDTAVYNCLKCGYRHEKAKCPAFGKQCSSCGGMNHFRVGCRQKSRGSGSAFRPKADGDEHKRKIHQLKDE</sequence>
<reference evidence="2" key="2">
    <citation type="submission" date="2014-07" db="EMBL/GenBank/DDBJ databases">
        <authorList>
            <person name="Hull J."/>
        </authorList>
    </citation>
    <scope>NUCLEOTIDE SEQUENCE</scope>
</reference>
<dbReference type="AlphaFoldDB" id="A0A0A9Y0T6"/>